<dbReference type="Proteomes" id="UP000600080">
    <property type="component" value="Unassembled WGS sequence"/>
</dbReference>
<accession>A0ABQ2JY65</accession>
<feature type="region of interest" description="Disordered" evidence="1">
    <location>
        <begin position="35"/>
        <end position="75"/>
    </location>
</feature>
<name>A0ABQ2JY65_9ACTN</name>
<gene>
    <name evidence="2" type="ORF">GCM10012285_59450</name>
</gene>
<comment type="caution">
    <text evidence="2">The sequence shown here is derived from an EMBL/GenBank/DDBJ whole genome shotgun (WGS) entry which is preliminary data.</text>
</comment>
<sequence>MAAGPLAVVRRRRLTASPFVPDGECHASVVATRATGRNAEHTQRKGLFGRPCRLPTQYPRDGDQPSGGVATNFSESMSMNKGIARFAARPPRLRERPHGAEAGA</sequence>
<reference evidence="3" key="1">
    <citation type="journal article" date="2019" name="Int. J. Syst. Evol. Microbiol.">
        <title>The Global Catalogue of Microorganisms (GCM) 10K type strain sequencing project: providing services to taxonomists for standard genome sequencing and annotation.</title>
        <authorList>
            <consortium name="The Broad Institute Genomics Platform"/>
            <consortium name="The Broad Institute Genome Sequencing Center for Infectious Disease"/>
            <person name="Wu L."/>
            <person name="Ma J."/>
        </authorList>
    </citation>
    <scope>NUCLEOTIDE SEQUENCE [LARGE SCALE GENOMIC DNA]</scope>
    <source>
        <strain evidence="3">CGMCC 4.7323</strain>
    </source>
</reference>
<protein>
    <submittedName>
        <fullName evidence="2">Uncharacterized protein</fullName>
    </submittedName>
</protein>
<evidence type="ECO:0000313" key="2">
    <source>
        <dbReference type="EMBL" id="GGN60925.1"/>
    </source>
</evidence>
<evidence type="ECO:0000313" key="3">
    <source>
        <dbReference type="Proteomes" id="UP000600080"/>
    </source>
</evidence>
<organism evidence="2 3">
    <name type="scientific">Streptomyces kronopolitis</name>
    <dbReference type="NCBI Taxonomy" id="1612435"/>
    <lineage>
        <taxon>Bacteria</taxon>
        <taxon>Bacillati</taxon>
        <taxon>Actinomycetota</taxon>
        <taxon>Actinomycetes</taxon>
        <taxon>Kitasatosporales</taxon>
        <taxon>Streptomycetaceae</taxon>
        <taxon>Streptomyces</taxon>
    </lineage>
</organism>
<proteinExistence type="predicted"/>
<keyword evidence="3" id="KW-1185">Reference proteome</keyword>
<dbReference type="EMBL" id="BMND01000039">
    <property type="protein sequence ID" value="GGN60925.1"/>
    <property type="molecule type" value="Genomic_DNA"/>
</dbReference>
<evidence type="ECO:0000256" key="1">
    <source>
        <dbReference type="SAM" id="MobiDB-lite"/>
    </source>
</evidence>